<dbReference type="OrthoDB" id="508070at2759"/>
<proteinExistence type="predicted"/>
<sequence>MALASRLLSRSTRQLCAGQVVLRPKHAVPVRSFAKEAAAPTTLKGDQVLKDIFYEVKNKLETAIGVLRKEKITIEPEDPAAVTEANLLSESEIIKFNIEVETHEIPDARTYLLKLKEMRVNNGLGARKRLCASISLACFLNLPVIIALLTLLHSPFFFIYYLVRRGLIDSQGIEDLQMAALDKVEKELKKPLLRNDKKGIALLTAEFDKINQKLGIRKEELPKYEEQLELKIAKAQLEELKKDALEAMETQKKREEFKDEEMPTVKSLDIRNFI</sequence>
<evidence type="ECO:0000256" key="1">
    <source>
        <dbReference type="SAM" id="Coils"/>
    </source>
</evidence>
<evidence type="ECO:0000313" key="3">
    <source>
        <dbReference type="EMBL" id="KAG5612448.1"/>
    </source>
</evidence>
<dbReference type="GO" id="GO:0009555">
    <property type="term" value="P:pollen development"/>
    <property type="evidence" value="ECO:0007669"/>
    <property type="project" value="InterPro"/>
</dbReference>
<dbReference type="AlphaFoldDB" id="A0A9J5ZJP3"/>
<dbReference type="InterPro" id="IPR031432">
    <property type="entry name" value="MGP1"/>
</dbReference>
<accession>A0A9J5ZJP3</accession>
<feature type="coiled-coil region" evidence="1">
    <location>
        <begin position="223"/>
        <end position="254"/>
    </location>
</feature>
<comment type="caution">
    <text evidence="3">The sequence shown here is derived from an EMBL/GenBank/DDBJ whole genome shotgun (WGS) entry which is preliminary data.</text>
</comment>
<keyword evidence="2" id="KW-1133">Transmembrane helix</keyword>
<dbReference type="Pfam" id="PF15704">
    <property type="entry name" value="Mt_ATP_synt"/>
    <property type="match status" value="2"/>
</dbReference>
<dbReference type="Proteomes" id="UP000824120">
    <property type="component" value="Chromosome 4"/>
</dbReference>
<protein>
    <recommendedName>
        <fullName evidence="5">ATP synthase 24 kDa subunit, mitochondrial</fullName>
    </recommendedName>
</protein>
<evidence type="ECO:0008006" key="5">
    <source>
        <dbReference type="Google" id="ProtNLM"/>
    </source>
</evidence>
<keyword evidence="4" id="KW-1185">Reference proteome</keyword>
<name>A0A9J5ZJP3_SOLCO</name>
<dbReference type="EMBL" id="JACXVP010000004">
    <property type="protein sequence ID" value="KAG5612448.1"/>
    <property type="molecule type" value="Genomic_DNA"/>
</dbReference>
<keyword evidence="2" id="KW-0472">Membrane</keyword>
<dbReference type="PANTHER" id="PTHR36013">
    <property type="entry name" value="ATP SYNTHASE 24 KDA SUBUNIT, MITOCHONDRIAL-RELATED"/>
    <property type="match status" value="1"/>
</dbReference>
<organism evidence="3 4">
    <name type="scientific">Solanum commersonii</name>
    <name type="common">Commerson's wild potato</name>
    <name type="synonym">Commerson's nightshade</name>
    <dbReference type="NCBI Taxonomy" id="4109"/>
    <lineage>
        <taxon>Eukaryota</taxon>
        <taxon>Viridiplantae</taxon>
        <taxon>Streptophyta</taxon>
        <taxon>Embryophyta</taxon>
        <taxon>Tracheophyta</taxon>
        <taxon>Spermatophyta</taxon>
        <taxon>Magnoliopsida</taxon>
        <taxon>eudicotyledons</taxon>
        <taxon>Gunneridae</taxon>
        <taxon>Pentapetalae</taxon>
        <taxon>asterids</taxon>
        <taxon>lamiids</taxon>
        <taxon>Solanales</taxon>
        <taxon>Solanaceae</taxon>
        <taxon>Solanoideae</taxon>
        <taxon>Solaneae</taxon>
        <taxon>Solanum</taxon>
    </lineage>
</organism>
<keyword evidence="1" id="KW-0175">Coiled coil</keyword>
<evidence type="ECO:0000256" key="2">
    <source>
        <dbReference type="SAM" id="Phobius"/>
    </source>
</evidence>
<evidence type="ECO:0000313" key="4">
    <source>
        <dbReference type="Proteomes" id="UP000824120"/>
    </source>
</evidence>
<gene>
    <name evidence="3" type="ORF">H5410_023729</name>
</gene>
<dbReference type="PANTHER" id="PTHR36013:SF2">
    <property type="entry name" value="ATP SYNTHASE 24 KDA SUBUNIT, MITOCHONDRIAL-RELATED"/>
    <property type="match status" value="1"/>
</dbReference>
<keyword evidence="2" id="KW-0812">Transmembrane</keyword>
<feature type="transmembrane region" description="Helical" evidence="2">
    <location>
        <begin position="139"/>
        <end position="163"/>
    </location>
</feature>
<reference evidence="3 4" key="1">
    <citation type="submission" date="2020-09" db="EMBL/GenBank/DDBJ databases">
        <title>De no assembly of potato wild relative species, Solanum commersonii.</title>
        <authorList>
            <person name="Cho K."/>
        </authorList>
    </citation>
    <scope>NUCLEOTIDE SEQUENCE [LARGE SCALE GENOMIC DNA]</scope>
    <source>
        <strain evidence="3">LZ3.2</strain>
        <tissue evidence="3">Leaf</tissue>
    </source>
</reference>